<dbReference type="InterPro" id="IPR050445">
    <property type="entry name" value="Bact_polysacc_biosynth/exp"/>
</dbReference>
<evidence type="ECO:0000259" key="20">
    <source>
        <dbReference type="Pfam" id="PF13807"/>
    </source>
</evidence>
<dbReference type="EMBL" id="BAAAEI010000020">
    <property type="protein sequence ID" value="GAA0364425.1"/>
    <property type="molecule type" value="Genomic_DNA"/>
</dbReference>
<evidence type="ECO:0000313" key="22">
    <source>
        <dbReference type="Proteomes" id="UP001501757"/>
    </source>
</evidence>
<dbReference type="Proteomes" id="UP001501757">
    <property type="component" value="Unassembled WGS sequence"/>
</dbReference>
<evidence type="ECO:0000256" key="13">
    <source>
        <dbReference type="ARBA" id="ARBA00023136"/>
    </source>
</evidence>
<evidence type="ECO:0000256" key="2">
    <source>
        <dbReference type="ARBA" id="ARBA00007316"/>
    </source>
</evidence>
<protein>
    <recommendedName>
        <fullName evidence="4">non-specific protein-tyrosine kinase</fullName>
        <ecNumber evidence="4">2.7.10.2</ecNumber>
    </recommendedName>
</protein>
<dbReference type="InterPro" id="IPR005702">
    <property type="entry name" value="Wzc-like_C"/>
</dbReference>
<dbReference type="Pfam" id="PF02706">
    <property type="entry name" value="Wzz"/>
    <property type="match status" value="1"/>
</dbReference>
<dbReference type="PANTHER" id="PTHR32309">
    <property type="entry name" value="TYROSINE-PROTEIN KINASE"/>
    <property type="match status" value="1"/>
</dbReference>
<gene>
    <name evidence="21" type="primary">vpsO_2</name>
    <name evidence="21" type="ORF">GCM10009092_30970</name>
</gene>
<dbReference type="InterPro" id="IPR032807">
    <property type="entry name" value="GNVR"/>
</dbReference>
<keyword evidence="12 17" id="KW-1133">Transmembrane helix</keyword>
<keyword evidence="22" id="KW-1185">Reference proteome</keyword>
<feature type="coiled-coil region" evidence="16">
    <location>
        <begin position="376"/>
        <end position="420"/>
    </location>
</feature>
<evidence type="ECO:0000256" key="3">
    <source>
        <dbReference type="ARBA" id="ARBA00008883"/>
    </source>
</evidence>
<evidence type="ECO:0000256" key="11">
    <source>
        <dbReference type="ARBA" id="ARBA00022840"/>
    </source>
</evidence>
<accession>A0ABN0XHQ1</accession>
<feature type="domain" description="Polysaccharide chain length determinant N-terminal" evidence="18">
    <location>
        <begin position="19"/>
        <end position="109"/>
    </location>
</feature>
<evidence type="ECO:0000256" key="7">
    <source>
        <dbReference type="ARBA" id="ARBA00022679"/>
    </source>
</evidence>
<evidence type="ECO:0000256" key="17">
    <source>
        <dbReference type="SAM" id="Phobius"/>
    </source>
</evidence>
<dbReference type="EC" id="2.7.10.2" evidence="4"/>
<keyword evidence="14" id="KW-0829">Tyrosine-protein kinase</keyword>
<evidence type="ECO:0000256" key="9">
    <source>
        <dbReference type="ARBA" id="ARBA00022741"/>
    </source>
</evidence>
<dbReference type="PANTHER" id="PTHR32309:SF13">
    <property type="entry name" value="FERRIC ENTEROBACTIN TRANSPORT PROTEIN FEPE"/>
    <property type="match status" value="1"/>
</dbReference>
<evidence type="ECO:0000256" key="10">
    <source>
        <dbReference type="ARBA" id="ARBA00022777"/>
    </source>
</evidence>
<keyword evidence="11" id="KW-0067">ATP-binding</keyword>
<keyword evidence="16" id="KW-0175">Coiled coil</keyword>
<evidence type="ECO:0000256" key="12">
    <source>
        <dbReference type="ARBA" id="ARBA00022989"/>
    </source>
</evidence>
<evidence type="ECO:0000256" key="16">
    <source>
        <dbReference type="SAM" id="Coils"/>
    </source>
</evidence>
<keyword evidence="6" id="KW-0997">Cell inner membrane</keyword>
<comment type="caution">
    <text evidence="21">The sequence shown here is derived from an EMBL/GenBank/DDBJ whole genome shotgun (WGS) entry which is preliminary data.</text>
</comment>
<evidence type="ECO:0000259" key="18">
    <source>
        <dbReference type="Pfam" id="PF02706"/>
    </source>
</evidence>
<evidence type="ECO:0000256" key="15">
    <source>
        <dbReference type="ARBA" id="ARBA00051245"/>
    </source>
</evidence>
<evidence type="ECO:0000256" key="4">
    <source>
        <dbReference type="ARBA" id="ARBA00011903"/>
    </source>
</evidence>
<feature type="domain" description="AAA" evidence="19">
    <location>
        <begin position="561"/>
        <end position="680"/>
    </location>
</feature>
<dbReference type="SUPFAM" id="SSF52540">
    <property type="entry name" value="P-loop containing nucleoside triphosphate hydrolases"/>
    <property type="match status" value="1"/>
</dbReference>
<reference evidence="21 22" key="1">
    <citation type="journal article" date="2019" name="Int. J. Syst. Evol. Microbiol.">
        <title>The Global Catalogue of Microorganisms (GCM) 10K type strain sequencing project: providing services to taxonomists for standard genome sequencing and annotation.</title>
        <authorList>
            <consortium name="The Broad Institute Genomics Platform"/>
            <consortium name="The Broad Institute Genome Sequencing Center for Infectious Disease"/>
            <person name="Wu L."/>
            <person name="Ma J."/>
        </authorList>
    </citation>
    <scope>NUCLEOTIDE SEQUENCE [LARGE SCALE GENOMIC DNA]</scope>
    <source>
        <strain evidence="21 22">JCM 13378</strain>
    </source>
</reference>
<comment type="catalytic activity">
    <reaction evidence="15">
        <text>L-tyrosyl-[protein] + ATP = O-phospho-L-tyrosyl-[protein] + ADP + H(+)</text>
        <dbReference type="Rhea" id="RHEA:10596"/>
        <dbReference type="Rhea" id="RHEA-COMP:10136"/>
        <dbReference type="Rhea" id="RHEA-COMP:20101"/>
        <dbReference type="ChEBI" id="CHEBI:15378"/>
        <dbReference type="ChEBI" id="CHEBI:30616"/>
        <dbReference type="ChEBI" id="CHEBI:46858"/>
        <dbReference type="ChEBI" id="CHEBI:61978"/>
        <dbReference type="ChEBI" id="CHEBI:456216"/>
        <dbReference type="EC" id="2.7.10.2"/>
    </reaction>
</comment>
<feature type="domain" description="Tyrosine-protein kinase G-rich" evidence="20">
    <location>
        <begin position="410"/>
        <end position="480"/>
    </location>
</feature>
<dbReference type="CDD" id="cd05387">
    <property type="entry name" value="BY-kinase"/>
    <property type="match status" value="1"/>
</dbReference>
<evidence type="ECO:0000313" key="21">
    <source>
        <dbReference type="EMBL" id="GAA0364425.1"/>
    </source>
</evidence>
<comment type="subcellular location">
    <subcellularLocation>
        <location evidence="1">Cell inner membrane</location>
        <topology evidence="1">Multi-pass membrane protein</topology>
    </subcellularLocation>
</comment>
<keyword evidence="9" id="KW-0547">Nucleotide-binding</keyword>
<keyword evidence="5" id="KW-1003">Cell membrane</keyword>
<dbReference type="Pfam" id="PF13807">
    <property type="entry name" value="GNVR"/>
    <property type="match status" value="1"/>
</dbReference>
<keyword evidence="8 17" id="KW-0812">Transmembrane</keyword>
<organism evidence="21 22">
    <name type="scientific">Bowmanella denitrificans</name>
    <dbReference type="NCBI Taxonomy" id="366582"/>
    <lineage>
        <taxon>Bacteria</taxon>
        <taxon>Pseudomonadati</taxon>
        <taxon>Pseudomonadota</taxon>
        <taxon>Gammaproteobacteria</taxon>
        <taxon>Alteromonadales</taxon>
        <taxon>Alteromonadaceae</taxon>
        <taxon>Bowmanella</taxon>
    </lineage>
</organism>
<keyword evidence="7" id="KW-0808">Transferase</keyword>
<name>A0ABN0XHQ1_9ALTE</name>
<evidence type="ECO:0000259" key="19">
    <source>
        <dbReference type="Pfam" id="PF13614"/>
    </source>
</evidence>
<keyword evidence="13 17" id="KW-0472">Membrane</keyword>
<dbReference type="Gene3D" id="3.40.50.300">
    <property type="entry name" value="P-loop containing nucleotide triphosphate hydrolases"/>
    <property type="match status" value="1"/>
</dbReference>
<evidence type="ECO:0000256" key="6">
    <source>
        <dbReference type="ARBA" id="ARBA00022519"/>
    </source>
</evidence>
<dbReference type="InterPro" id="IPR027417">
    <property type="entry name" value="P-loop_NTPase"/>
</dbReference>
<feature type="transmembrane region" description="Helical" evidence="17">
    <location>
        <begin position="35"/>
        <end position="53"/>
    </location>
</feature>
<proteinExistence type="inferred from homology"/>
<comment type="similarity">
    <text evidence="2">Belongs to the CpsD/CapB family.</text>
</comment>
<evidence type="ECO:0000256" key="1">
    <source>
        <dbReference type="ARBA" id="ARBA00004429"/>
    </source>
</evidence>
<dbReference type="InterPro" id="IPR003856">
    <property type="entry name" value="LPS_length_determ_N"/>
</dbReference>
<dbReference type="RefSeq" id="WP_343846148.1">
    <property type="nucleotide sequence ID" value="NZ_BAAAEI010000020.1"/>
</dbReference>
<dbReference type="InterPro" id="IPR025669">
    <property type="entry name" value="AAA_dom"/>
</dbReference>
<evidence type="ECO:0000256" key="5">
    <source>
        <dbReference type="ARBA" id="ARBA00022475"/>
    </source>
</evidence>
<keyword evidence="10" id="KW-0418">Kinase</keyword>
<dbReference type="NCBIfam" id="TIGR01007">
    <property type="entry name" value="eps_fam"/>
    <property type="match status" value="1"/>
</dbReference>
<comment type="similarity">
    <text evidence="3">Belongs to the etk/wzc family.</text>
</comment>
<evidence type="ECO:0000256" key="14">
    <source>
        <dbReference type="ARBA" id="ARBA00023137"/>
    </source>
</evidence>
<evidence type="ECO:0000256" key="8">
    <source>
        <dbReference type="ARBA" id="ARBA00022692"/>
    </source>
</evidence>
<feature type="coiled-coil region" evidence="16">
    <location>
        <begin position="236"/>
        <end position="293"/>
    </location>
</feature>
<dbReference type="Pfam" id="PF13614">
    <property type="entry name" value="AAA_31"/>
    <property type="match status" value="1"/>
</dbReference>
<sequence>MSRDDRGQLQASLLEPGRLDFTQHIQTLSRCKWQILAFAVLGAGVMAVLMLFVTPSYKASATLMIEAQENKVLSIEEVYGVDFSRKEYFQTQHEVLRSRHIAERVVAQLGLASHPLFDPLQQPASLIPVGRWLSELRQWLKLQLPGLPSAPAGPAGVSIDSEKQQQINKKVVDNFRANLSITPVKNTQMVIISYESPSPQLSAQIANKVAEVYIENYLQAKLDMTSKATTWLNDSLAGLKTKLSAAEKRLAEFYEQEKLVDLDGVVGLAAEALQELSEQLLQAQNRLAQSRAIYQQVNLQSSDMQGLTSLPEVLNHPSIQNVRRAEIEAERKVSDLSKVFGPKHPRMVSAQAELESVKKNFFNQVRALVSGINMEYQSVQSRVAELETSVEQAKQDYRRLTALETRHKALQREVDINQQLYNAFFTRLKETSELEGFESANARVLDEALPPSNPSKPSKLLMVLAALLVSAGFAGLTAIVADALYSGIRSVGDAERKLGYRVLGVIPKQKKPRRKDLPLRHYFAPDQALFAEAFRTLRTNLMMLTVEHEQRTWMVTSSLPGEGKTMTSINLAFAMGQLGRTLLVDTDLRRSSLADQFGLPNFQPGLANIMSGTHKLDECLVQIPDADIHLLAAGTPPANPQELLASERFRQMMRKLKDHYQFIILDTAPALAVSDALVASRQCNALVYVVKAEAAADKQIKAGLSRFMQSGCRVDGVILNQLDVKRAKKVDGYQTAYEQYGYGA</sequence>